<accession>A0AAW2SL74</accession>
<dbReference type="EMBL" id="JACGWJ010000010">
    <property type="protein sequence ID" value="KAL0393012.1"/>
    <property type="molecule type" value="Genomic_DNA"/>
</dbReference>
<organism evidence="2">
    <name type="scientific">Sesamum radiatum</name>
    <name type="common">Black benniseed</name>
    <dbReference type="NCBI Taxonomy" id="300843"/>
    <lineage>
        <taxon>Eukaryota</taxon>
        <taxon>Viridiplantae</taxon>
        <taxon>Streptophyta</taxon>
        <taxon>Embryophyta</taxon>
        <taxon>Tracheophyta</taxon>
        <taxon>Spermatophyta</taxon>
        <taxon>Magnoliopsida</taxon>
        <taxon>eudicotyledons</taxon>
        <taxon>Gunneridae</taxon>
        <taxon>Pentapetalae</taxon>
        <taxon>asterids</taxon>
        <taxon>lamiids</taxon>
        <taxon>Lamiales</taxon>
        <taxon>Pedaliaceae</taxon>
        <taxon>Sesamum</taxon>
    </lineage>
</organism>
<dbReference type="AlphaFoldDB" id="A0AAW2SL74"/>
<evidence type="ECO:0000313" key="2">
    <source>
        <dbReference type="EMBL" id="KAL0393012.1"/>
    </source>
</evidence>
<dbReference type="GO" id="GO:0003676">
    <property type="term" value="F:nucleic acid binding"/>
    <property type="evidence" value="ECO:0007669"/>
    <property type="project" value="InterPro"/>
</dbReference>
<gene>
    <name evidence="2" type="ORF">Sradi_2524000</name>
</gene>
<feature type="region of interest" description="Disordered" evidence="1">
    <location>
        <begin position="31"/>
        <end position="53"/>
    </location>
</feature>
<protein>
    <submittedName>
        <fullName evidence="2">Uncharacterized protein</fullName>
    </submittedName>
</protein>
<dbReference type="Gene3D" id="3.30.420.10">
    <property type="entry name" value="Ribonuclease H-like superfamily/Ribonuclease H"/>
    <property type="match status" value="1"/>
</dbReference>
<dbReference type="PANTHER" id="PTHR48475">
    <property type="entry name" value="RIBONUCLEASE H"/>
    <property type="match status" value="1"/>
</dbReference>
<name>A0AAW2SL74_SESRA</name>
<reference evidence="2" key="1">
    <citation type="submission" date="2020-06" db="EMBL/GenBank/DDBJ databases">
        <authorList>
            <person name="Li T."/>
            <person name="Hu X."/>
            <person name="Zhang T."/>
            <person name="Song X."/>
            <person name="Zhang H."/>
            <person name="Dai N."/>
            <person name="Sheng W."/>
            <person name="Hou X."/>
            <person name="Wei L."/>
        </authorList>
    </citation>
    <scope>NUCLEOTIDE SEQUENCE</scope>
    <source>
        <strain evidence="2">G02</strain>
        <tissue evidence="2">Leaf</tissue>
    </source>
</reference>
<proteinExistence type="predicted"/>
<evidence type="ECO:0000256" key="1">
    <source>
        <dbReference type="SAM" id="MobiDB-lite"/>
    </source>
</evidence>
<reference evidence="2" key="2">
    <citation type="journal article" date="2024" name="Plant">
        <title>Genomic evolution and insights into agronomic trait innovations of Sesamum species.</title>
        <authorList>
            <person name="Miao H."/>
            <person name="Wang L."/>
            <person name="Qu L."/>
            <person name="Liu H."/>
            <person name="Sun Y."/>
            <person name="Le M."/>
            <person name="Wang Q."/>
            <person name="Wei S."/>
            <person name="Zheng Y."/>
            <person name="Lin W."/>
            <person name="Duan Y."/>
            <person name="Cao H."/>
            <person name="Xiong S."/>
            <person name="Wang X."/>
            <person name="Wei L."/>
            <person name="Li C."/>
            <person name="Ma Q."/>
            <person name="Ju M."/>
            <person name="Zhao R."/>
            <person name="Li G."/>
            <person name="Mu C."/>
            <person name="Tian Q."/>
            <person name="Mei H."/>
            <person name="Zhang T."/>
            <person name="Gao T."/>
            <person name="Zhang H."/>
        </authorList>
    </citation>
    <scope>NUCLEOTIDE SEQUENCE</scope>
    <source>
        <strain evidence="2">G02</strain>
    </source>
</reference>
<sequence length="182" mass="20904">MVDNSKVEEYKNCVKVCIANKDSHGVTSLIQRTGGGHQPHPCTRNQKKSRASRRELREELTNVLWAYRTTPRGSTGENPFSLVYGTEALIPAELGVPSHRILHFSEECNTTLLKENLDLIEKLRVKSFIRIQKYKNTMIHAHNKRVKTQSFQVGDLVLRRVDTLKPVEKLDPTWNDLTKIKE</sequence>
<dbReference type="PANTHER" id="PTHR48475:SF2">
    <property type="entry name" value="RIBONUCLEASE H"/>
    <property type="match status" value="1"/>
</dbReference>
<comment type="caution">
    <text evidence="2">The sequence shown here is derived from an EMBL/GenBank/DDBJ whole genome shotgun (WGS) entry which is preliminary data.</text>
</comment>
<dbReference type="InterPro" id="IPR036397">
    <property type="entry name" value="RNaseH_sf"/>
</dbReference>